<dbReference type="AlphaFoldDB" id="A0A177E214"/>
<dbReference type="KEGG" id="aalt:CC77DRAFT_297074"/>
<dbReference type="PANTHER" id="PTHR24148">
    <property type="entry name" value="ANKYRIN REPEAT DOMAIN-CONTAINING PROTEIN 39 HOMOLOG-RELATED"/>
    <property type="match status" value="1"/>
</dbReference>
<sequence length="556" mass="64071">MLTYRYRPLEHDDSFRILVIFPSLDSSDPIRCTIAHAQLSDESFEYEAVSYTWGDATETQTIYFPSAELNVGRNCYNALRRLRCKHQDCLLWIDAICIDQNDLQERACQVRMMEKIYNRASTVLVILQEPNANSDALFEQLKIGDEMISLVGRWVRDPPSDHILKLLEDLWRDPWFTRVWVLQEVFAKTTVYFISGSTCFSYDSLAQLYTCYGGTITTRTYCPRALQWIRLPPGNFSTPQFNLWYLLSETRDYLATDAKDRVFALKSMLGSAQSEMDYLIDYTHSLEECYKRVAMFLLPVLGLRLLTAVRHTHDKKMPSWIPDWSQNLPIHPTYPEDEDKLGTSDEQKYTIRSSLPNSNGTDMELLVTGCCYARIVEKSQSFYFIDVDDAERQMKKLYYSIIPRHDVDPEDMQDDPTVLAHLGTTVSDAMSSMDSGQLHTFLTRFGAIHLGDRHSFAREEIDGFSNSLQQCRIGLMDNGELVIVPEAIRYGDVIVIISGAIVACALRCSSDGSWALISGDCQMSTEKFRSQRDRSYFMCDEYVACHQDRLEEFRLR</sequence>
<feature type="domain" description="Heterokaryon incompatibility" evidence="1">
    <location>
        <begin position="46"/>
        <end position="184"/>
    </location>
</feature>
<dbReference type="EMBL" id="KV441470">
    <property type="protein sequence ID" value="OAG25009.1"/>
    <property type="molecule type" value="Genomic_DNA"/>
</dbReference>
<proteinExistence type="predicted"/>
<keyword evidence="3" id="KW-1185">Reference proteome</keyword>
<dbReference type="Proteomes" id="UP000077248">
    <property type="component" value="Unassembled WGS sequence"/>
</dbReference>
<evidence type="ECO:0000259" key="1">
    <source>
        <dbReference type="Pfam" id="PF06985"/>
    </source>
</evidence>
<dbReference type="OMA" id="VPDWSQN"/>
<name>A0A177E214_ALTAL</name>
<gene>
    <name evidence="2" type="ORF">CC77DRAFT_297074</name>
</gene>
<dbReference type="VEuPathDB" id="FungiDB:CC77DRAFT_297074"/>
<dbReference type="InterPro" id="IPR010730">
    <property type="entry name" value="HET"/>
</dbReference>
<evidence type="ECO:0000313" key="3">
    <source>
        <dbReference type="Proteomes" id="UP000077248"/>
    </source>
</evidence>
<accession>A0A177E214</accession>
<dbReference type="PANTHER" id="PTHR24148:SF79">
    <property type="entry name" value="HETEROKARYON INCOMPATIBILITY DOMAIN-CONTAINING PROTEIN"/>
    <property type="match status" value="1"/>
</dbReference>
<reference evidence="2 3" key="1">
    <citation type="submission" date="2016-05" db="EMBL/GenBank/DDBJ databases">
        <title>Comparative analysis of secretome profiles of manganese(II)-oxidizing ascomycete fungi.</title>
        <authorList>
            <consortium name="DOE Joint Genome Institute"/>
            <person name="Zeiner C.A."/>
            <person name="Purvine S.O."/>
            <person name="Zink E.M."/>
            <person name="Wu S."/>
            <person name="Pasa-Tolic L."/>
            <person name="Chaput D.L."/>
            <person name="Haridas S."/>
            <person name="Grigoriev I.V."/>
            <person name="Santelli C.M."/>
            <person name="Hansel C.M."/>
        </authorList>
    </citation>
    <scope>NUCLEOTIDE SEQUENCE [LARGE SCALE GENOMIC DNA]</scope>
    <source>
        <strain evidence="2 3">SRC1lrK2f</strain>
    </source>
</reference>
<dbReference type="RefSeq" id="XP_018390430.1">
    <property type="nucleotide sequence ID" value="XM_018531104.1"/>
</dbReference>
<evidence type="ECO:0000313" key="2">
    <source>
        <dbReference type="EMBL" id="OAG25009.1"/>
    </source>
</evidence>
<organism evidence="2 3">
    <name type="scientific">Alternaria alternata</name>
    <name type="common">Alternaria rot fungus</name>
    <name type="synonym">Torula alternata</name>
    <dbReference type="NCBI Taxonomy" id="5599"/>
    <lineage>
        <taxon>Eukaryota</taxon>
        <taxon>Fungi</taxon>
        <taxon>Dikarya</taxon>
        <taxon>Ascomycota</taxon>
        <taxon>Pezizomycotina</taxon>
        <taxon>Dothideomycetes</taxon>
        <taxon>Pleosporomycetidae</taxon>
        <taxon>Pleosporales</taxon>
        <taxon>Pleosporineae</taxon>
        <taxon>Pleosporaceae</taxon>
        <taxon>Alternaria</taxon>
        <taxon>Alternaria sect. Alternaria</taxon>
        <taxon>Alternaria alternata complex</taxon>
    </lineage>
</organism>
<dbReference type="Pfam" id="PF06985">
    <property type="entry name" value="HET"/>
    <property type="match status" value="1"/>
</dbReference>
<dbReference type="InterPro" id="IPR052895">
    <property type="entry name" value="HetReg/Transcr_Mod"/>
</dbReference>
<protein>
    <submittedName>
        <fullName evidence="2">HET-domain-containing protein</fullName>
    </submittedName>
</protein>
<dbReference type="GeneID" id="29116698"/>